<accession>A0AAD9CF30</accession>
<sequence>MSVSSANGTVVIQYRDSFSKAVAKNVIVVVIGISINYINVGLIHTFCKHQFQEMNTSSANVTVVLQYRDPISKAVAKNLIVVVIGISINYINAGLIHTFCKHQ</sequence>
<dbReference type="Proteomes" id="UP001228049">
    <property type="component" value="Unassembled WGS sequence"/>
</dbReference>
<protein>
    <submittedName>
        <fullName evidence="2">Bifunctional protein FolD</fullName>
    </submittedName>
</protein>
<keyword evidence="1" id="KW-1133">Transmembrane helix</keyword>
<feature type="transmembrane region" description="Helical" evidence="1">
    <location>
        <begin position="26"/>
        <end position="47"/>
    </location>
</feature>
<evidence type="ECO:0000256" key="1">
    <source>
        <dbReference type="SAM" id="Phobius"/>
    </source>
</evidence>
<reference evidence="2" key="1">
    <citation type="submission" date="2023-04" db="EMBL/GenBank/DDBJ databases">
        <title>Chromosome-level genome of Chaenocephalus aceratus.</title>
        <authorList>
            <person name="Park H."/>
        </authorList>
    </citation>
    <scope>NUCLEOTIDE SEQUENCE</scope>
    <source>
        <strain evidence="2">DE</strain>
        <tissue evidence="2">Muscle</tissue>
    </source>
</reference>
<gene>
    <name evidence="2" type="ORF">KUDE01_004212</name>
</gene>
<comment type="caution">
    <text evidence="2">The sequence shown here is derived from an EMBL/GenBank/DDBJ whole genome shotgun (WGS) entry which is preliminary data.</text>
</comment>
<dbReference type="EMBL" id="JASDAP010000006">
    <property type="protein sequence ID" value="KAK1901242.1"/>
    <property type="molecule type" value="Genomic_DNA"/>
</dbReference>
<name>A0AAD9CF30_DISEL</name>
<organism evidence="2 3">
    <name type="scientific">Dissostichus eleginoides</name>
    <name type="common">Patagonian toothfish</name>
    <name type="synonym">Dissostichus amissus</name>
    <dbReference type="NCBI Taxonomy" id="100907"/>
    <lineage>
        <taxon>Eukaryota</taxon>
        <taxon>Metazoa</taxon>
        <taxon>Chordata</taxon>
        <taxon>Craniata</taxon>
        <taxon>Vertebrata</taxon>
        <taxon>Euteleostomi</taxon>
        <taxon>Actinopterygii</taxon>
        <taxon>Neopterygii</taxon>
        <taxon>Teleostei</taxon>
        <taxon>Neoteleostei</taxon>
        <taxon>Acanthomorphata</taxon>
        <taxon>Eupercaria</taxon>
        <taxon>Perciformes</taxon>
        <taxon>Notothenioidei</taxon>
        <taxon>Nototheniidae</taxon>
        <taxon>Dissostichus</taxon>
    </lineage>
</organism>
<keyword evidence="1" id="KW-0472">Membrane</keyword>
<proteinExistence type="predicted"/>
<keyword evidence="3" id="KW-1185">Reference proteome</keyword>
<evidence type="ECO:0000313" key="3">
    <source>
        <dbReference type="Proteomes" id="UP001228049"/>
    </source>
</evidence>
<keyword evidence="1" id="KW-0812">Transmembrane</keyword>
<dbReference type="AlphaFoldDB" id="A0AAD9CF30"/>
<feature type="non-terminal residue" evidence="2">
    <location>
        <position position="103"/>
    </location>
</feature>
<evidence type="ECO:0000313" key="2">
    <source>
        <dbReference type="EMBL" id="KAK1901242.1"/>
    </source>
</evidence>